<comment type="similarity">
    <text evidence="1">Belongs to the TCP-1 chaperonin family.</text>
</comment>
<dbReference type="InterPro" id="IPR002423">
    <property type="entry name" value="Cpn60/GroEL/TCP-1"/>
</dbReference>
<dbReference type="InterPro" id="IPR027409">
    <property type="entry name" value="GroEL-like_apical_dom_sf"/>
</dbReference>
<evidence type="ECO:0000313" key="6">
    <source>
        <dbReference type="EMBL" id="EGC34933.1"/>
    </source>
</evidence>
<dbReference type="RefSeq" id="XP_003288566.1">
    <property type="nucleotide sequence ID" value="XM_003288518.1"/>
</dbReference>
<dbReference type="VEuPathDB" id="AmoebaDB:DICPUDRAFT_152813"/>
<dbReference type="InterPro" id="IPR017998">
    <property type="entry name" value="Chaperone_TCP-1"/>
</dbReference>
<organism evidence="6 7">
    <name type="scientific">Dictyostelium purpureum</name>
    <name type="common">Slime mold</name>
    <dbReference type="NCBI Taxonomy" id="5786"/>
    <lineage>
        <taxon>Eukaryota</taxon>
        <taxon>Amoebozoa</taxon>
        <taxon>Evosea</taxon>
        <taxon>Eumycetozoa</taxon>
        <taxon>Dictyostelia</taxon>
        <taxon>Dictyosteliales</taxon>
        <taxon>Dictyosteliaceae</taxon>
        <taxon>Dictyostelium</taxon>
    </lineage>
</organism>
<keyword evidence="2" id="KW-0547">Nucleotide-binding</keyword>
<dbReference type="SUPFAM" id="SSF52029">
    <property type="entry name" value="GroEL apical domain-like"/>
    <property type="match status" value="1"/>
</dbReference>
<evidence type="ECO:0000256" key="1">
    <source>
        <dbReference type="ARBA" id="ARBA00008020"/>
    </source>
</evidence>
<dbReference type="GO" id="GO:0051082">
    <property type="term" value="F:unfolded protein binding"/>
    <property type="evidence" value="ECO:0000318"/>
    <property type="project" value="GO_Central"/>
</dbReference>
<dbReference type="GO" id="GO:0005524">
    <property type="term" value="F:ATP binding"/>
    <property type="evidence" value="ECO:0007669"/>
    <property type="project" value="UniProtKB-KW"/>
</dbReference>
<dbReference type="InParanoid" id="F0ZMC0"/>
<sequence>MNNELNIIINICKLIESSFGINGKSKLISQVFDYDDNDQENQINTNTNNNNNLNNDNKTILSTQKLILTNGNIDGLKILASFNNNSVYYKILLEHSNLIYRQYGSGVSQFIILFGSLLRESIKLTKKGFTINEILDEYKECRLFLKKYQFTSSAITENEKQHVQINYNIKDNFINHYLESIIKASVSKNLLNNYIKEITKIIKSLLNKLPTLDPDKIKILLLVNDDEDDEREEDEQDFSFQLFDGILFESTFSFAGKDHLVKYIDNPKILLLNHEIELKHQKEFSKIEIGASKEDQDIGQLYLKYIESEKQLLFDQLNNIYSNEVNLILNKKIIGDLATQEFVKKSIGKEEGSQYRIQCNGLIKDELFDEILNSTGGMVQSSLTSLSKNTKFYGACKRYRQINIGKKSFELLEGLDGSTQTIILKGSSKQSLKQFKQGLLSLIKSIRSIIINDNYNVVGGCGNFELKIIKLLELKINNITNSNDNNDNTSSNNIKKIILIKSLIKSISSIIKLLIANSNLDLELFDQLLEFSDQHNSAIDIENNSVGSILELKLFESNSMKFSILNSSIELLSIFLKSI</sequence>
<protein>
    <submittedName>
        <fullName evidence="6">Uncharacterized protein</fullName>
    </submittedName>
</protein>
<dbReference type="GO" id="GO:0005832">
    <property type="term" value="C:chaperonin-containing T-complex"/>
    <property type="evidence" value="ECO:0000318"/>
    <property type="project" value="GO_Central"/>
</dbReference>
<dbReference type="GO" id="GO:0006457">
    <property type="term" value="P:protein folding"/>
    <property type="evidence" value="ECO:0000318"/>
    <property type="project" value="GO_Central"/>
</dbReference>
<dbReference type="SUPFAM" id="SSF48592">
    <property type="entry name" value="GroEL equatorial domain-like"/>
    <property type="match status" value="1"/>
</dbReference>
<evidence type="ECO:0000256" key="2">
    <source>
        <dbReference type="ARBA" id="ARBA00022741"/>
    </source>
</evidence>
<dbReference type="PANTHER" id="PTHR11353">
    <property type="entry name" value="CHAPERONIN"/>
    <property type="match status" value="1"/>
</dbReference>
<evidence type="ECO:0000256" key="3">
    <source>
        <dbReference type="ARBA" id="ARBA00022840"/>
    </source>
</evidence>
<evidence type="ECO:0000256" key="5">
    <source>
        <dbReference type="ARBA" id="ARBA00024677"/>
    </source>
</evidence>
<dbReference type="OrthoDB" id="20459at2759"/>
<accession>F0ZMC0</accession>
<dbReference type="FunCoup" id="F0ZMC0">
    <property type="interactions" value="457"/>
</dbReference>
<keyword evidence="7" id="KW-1185">Reference proteome</keyword>
<dbReference type="STRING" id="5786.F0ZMC0"/>
<dbReference type="eggNOG" id="KOG0361">
    <property type="taxonomic scope" value="Eukaryota"/>
</dbReference>
<dbReference type="InterPro" id="IPR027413">
    <property type="entry name" value="GROEL-like_equatorial_sf"/>
</dbReference>
<keyword evidence="4" id="KW-0143">Chaperone</keyword>
<reference evidence="7" key="1">
    <citation type="journal article" date="2011" name="Genome Biol.">
        <title>Comparative genomics of the social amoebae Dictyostelium discoideum and Dictyostelium purpureum.</title>
        <authorList>
            <consortium name="US DOE Joint Genome Institute (JGI-PGF)"/>
            <person name="Sucgang R."/>
            <person name="Kuo A."/>
            <person name="Tian X."/>
            <person name="Salerno W."/>
            <person name="Parikh A."/>
            <person name="Feasley C.L."/>
            <person name="Dalin E."/>
            <person name="Tu H."/>
            <person name="Huang E."/>
            <person name="Barry K."/>
            <person name="Lindquist E."/>
            <person name="Shapiro H."/>
            <person name="Bruce D."/>
            <person name="Schmutz J."/>
            <person name="Salamov A."/>
            <person name="Fey P."/>
            <person name="Gaudet P."/>
            <person name="Anjard C."/>
            <person name="Babu M.M."/>
            <person name="Basu S."/>
            <person name="Bushmanova Y."/>
            <person name="van der Wel H."/>
            <person name="Katoh-Kurasawa M."/>
            <person name="Dinh C."/>
            <person name="Coutinho P.M."/>
            <person name="Saito T."/>
            <person name="Elias M."/>
            <person name="Schaap P."/>
            <person name="Kay R.R."/>
            <person name="Henrissat B."/>
            <person name="Eichinger L."/>
            <person name="Rivero F."/>
            <person name="Putnam N.H."/>
            <person name="West C.M."/>
            <person name="Loomis W.F."/>
            <person name="Chisholm R.L."/>
            <person name="Shaulsky G."/>
            <person name="Strassmann J.E."/>
            <person name="Queller D.C."/>
            <person name="Kuspa A."/>
            <person name="Grigoriev I.V."/>
        </authorList>
    </citation>
    <scope>NUCLEOTIDE SEQUENCE [LARGE SCALE GENOMIC DNA]</scope>
    <source>
        <strain evidence="7">QSDP1</strain>
    </source>
</reference>
<dbReference type="Proteomes" id="UP000001064">
    <property type="component" value="Unassembled WGS sequence"/>
</dbReference>
<dbReference type="FunFam" id="3.50.7.10:FF:000062">
    <property type="match status" value="1"/>
</dbReference>
<dbReference type="Pfam" id="PF00118">
    <property type="entry name" value="Cpn60_TCP1"/>
    <property type="match status" value="1"/>
</dbReference>
<dbReference type="Gene3D" id="3.50.7.10">
    <property type="entry name" value="GroEL"/>
    <property type="match status" value="1"/>
</dbReference>
<keyword evidence="3" id="KW-0067">ATP-binding</keyword>
<evidence type="ECO:0000313" key="7">
    <source>
        <dbReference type="Proteomes" id="UP000001064"/>
    </source>
</evidence>
<dbReference type="KEGG" id="dpp:DICPUDRAFT_152813"/>
<name>F0ZMC0_DICPU</name>
<comment type="function">
    <text evidence="5">Molecular chaperone; assists the folding of proteins upon ATP hydrolysis. Known to play a role, in vitro, in the folding of actin and tubulin.</text>
</comment>
<dbReference type="AlphaFoldDB" id="F0ZMC0"/>
<proteinExistence type="inferred from homology"/>
<dbReference type="Gene3D" id="1.10.560.10">
    <property type="entry name" value="GroEL-like equatorial domain"/>
    <property type="match status" value="2"/>
</dbReference>
<gene>
    <name evidence="6" type="ORF">DICPUDRAFT_152813</name>
</gene>
<dbReference type="OMA" id="CINIEEN"/>
<evidence type="ECO:0000256" key="4">
    <source>
        <dbReference type="ARBA" id="ARBA00023186"/>
    </source>
</evidence>
<dbReference type="EMBL" id="GL871078">
    <property type="protein sequence ID" value="EGC34933.1"/>
    <property type="molecule type" value="Genomic_DNA"/>
</dbReference>
<dbReference type="GO" id="GO:0140662">
    <property type="term" value="F:ATP-dependent protein folding chaperone"/>
    <property type="evidence" value="ECO:0007669"/>
    <property type="project" value="InterPro"/>
</dbReference>
<dbReference type="GeneID" id="10501969"/>